<comment type="subcellular location">
    <subcellularLocation>
        <location evidence="1">Membrane</location>
        <topology evidence="1">Single-pass type I membrane protein</topology>
    </subcellularLocation>
</comment>
<dbReference type="GeneID" id="113701781"/>
<dbReference type="Pfam" id="PF12371">
    <property type="entry name" value="TMEM131_like_N"/>
    <property type="match status" value="1"/>
</dbReference>
<feature type="compositionally biased region" description="Polar residues" evidence="7">
    <location>
        <begin position="1078"/>
        <end position="1105"/>
    </location>
</feature>
<gene>
    <name evidence="13" type="primary">LOC113701781</name>
</gene>
<evidence type="ECO:0000256" key="6">
    <source>
        <dbReference type="ARBA" id="ARBA00023136"/>
    </source>
</evidence>
<feature type="compositionally biased region" description="Low complexity" evidence="7">
    <location>
        <begin position="1132"/>
        <end position="1154"/>
    </location>
</feature>
<feature type="transmembrane region" description="Helical" evidence="8">
    <location>
        <begin position="953"/>
        <end position="975"/>
    </location>
</feature>
<dbReference type="Pfam" id="PF24474">
    <property type="entry name" value="DUF7579"/>
    <property type="match status" value="1"/>
</dbReference>
<reference evidence="13" key="1">
    <citation type="submission" date="2025-08" db="UniProtKB">
        <authorList>
            <consortium name="RefSeq"/>
        </authorList>
    </citation>
    <scope>IDENTIFICATION</scope>
    <source>
        <tissue evidence="13">Leaves</tissue>
    </source>
</reference>
<keyword evidence="3 8" id="KW-0812">Transmembrane</keyword>
<dbReference type="Pfam" id="PF24501">
    <property type="entry name" value="Ig_TMEM131L_5"/>
    <property type="match status" value="1"/>
</dbReference>
<feature type="transmembrane region" description="Helical" evidence="8">
    <location>
        <begin position="918"/>
        <end position="941"/>
    </location>
</feature>
<sequence>MKLQTLQMIKTPPPPRPPSLQLAIPGNMAYHRRIWHYGGVFKLMVAFLFCLGIVATCEPCSVSGVQHQVENEACRLCRDGGESDYQGVFTGDVGSGFALDKLEPHASLDYVCGNSNLFCFWSTLPGLSRPGHVVQSTSAEVSGVQSDVKLHEMPNHARTNISWSSSCGIIKFSSGRTISCSLNQQYGCKELPSRPLDSSEGNDVLSCRGSFLDHKSQFFDSKEDARMSDSSSPHVEISPPLLDWGERNLYFPSLAFLTVTNAHSDNILTIYEPYSTNSQFYPCNFSEMVLAPGEGALICFVFLPKWLGFSSAQLVLQTSFGGFFIQATGFALESPYLVQPLIDLDVSSSGKWRKNLSLFNPFNEALYVEELTAWISVSSGNTSHSTKAVCSINSIQDLHELSLLSVHEWIDVRSAEVGLPLVSMRPHKNWVVDPHRMETIMELDFSFPAEGRIFGAFCLQLLRSSKDEIDTLIVPLEAEFGQISAYHEHGSPISVSLKALVPCDSSGTTVVILSVKNDSPFMLSIVNISEVGEGTKYFHIKYTEGLILFPSTVTHVALVFCTSISFEILGPPSELADTNVNCELHVLTNDSRNSEIKVPCRDLVSVCSSHTLDSSVGSPQGSEEVEYESIRTISSGSPKQPLILNEALNTAEADEMVLKNWKSHATASGMSVLDDDEVLFPLVQVGSQSSRFVNVKNPSQQPVVMQLILHSGKIITECKAADGHFQPSLSGSSTGYKSASPLKYGFSVAEGALTEALVHPHGRASLGPILFQPSDRCGWRSSLLIRNNLSGVEWLPLRGFGGSFSAVLLEESEPVQAVEFKLSLPLPRTISSPDFLHHIDDNMRTCSQPLAKELYAKNMGDLPLEVRNIKVTGTECGLDGFVVQNCKGFVLEPGKSIKLIITFQTDFSAATVQRDLELSLATGIIVIPMKASLPVYMLSFCKKTIFWMRLKKSIVLILAAFILSLVLFCFTPHLMTFGQDYMFKSGKSFIATVSQAGKSVRPHRSDRSCSKFPLSGKMNGWLRSVGKGESLLLEPVGMHNDGFVTKEQVSSFAARPVKSALEFDKKSSCFLDNGKEMTPSSSMTNAVTVQSSDVQDASQAGNLTVKTGKDKGRRRRKKKSSGNGVTGLFEVSSSQSGNSTPSSPLSPVSSLTPTRPRPLSPDMSQSVQARNPFAPVAIQRYERSAYPEPKPRAKVLQSEISLKPCGENNYAWSTSSQEKPDVLHKVPGKPVLLPSATLPQAGRPDSLWSCRPSFLSSASTIAPHARAPGSKLNEQKTVEEKAELKEKFTYDIWGDHIFGFPHVGRSKEISGMQPHAEQNNSDSFFVRGPQALMTIVQRESDGSINTFLVLVFDS</sequence>
<feature type="domain" description="DUF7579" evidence="10">
    <location>
        <begin position="492"/>
        <end position="611"/>
    </location>
</feature>
<dbReference type="InterPro" id="IPR055437">
    <property type="entry name" value="TMEM131L_Ig_5"/>
</dbReference>
<feature type="transmembrane region" description="Helical" evidence="8">
    <location>
        <begin position="34"/>
        <end position="55"/>
    </location>
</feature>
<evidence type="ECO:0000256" key="3">
    <source>
        <dbReference type="ARBA" id="ARBA00022692"/>
    </source>
</evidence>
<dbReference type="InterPro" id="IPR022113">
    <property type="entry name" value="TMEM131L_N"/>
</dbReference>
<accession>A0ABM4V1A1</accession>
<evidence type="ECO:0000256" key="4">
    <source>
        <dbReference type="ARBA" id="ARBA00022729"/>
    </source>
</evidence>
<evidence type="ECO:0000256" key="2">
    <source>
        <dbReference type="ARBA" id="ARBA00006682"/>
    </source>
</evidence>
<evidence type="ECO:0000259" key="10">
    <source>
        <dbReference type="Pfam" id="PF24474"/>
    </source>
</evidence>
<evidence type="ECO:0000259" key="9">
    <source>
        <dbReference type="Pfam" id="PF12371"/>
    </source>
</evidence>
<protein>
    <submittedName>
        <fullName evidence="13">Uncharacterized protein isoform X1</fullName>
    </submittedName>
</protein>
<feature type="region of interest" description="Disordered" evidence="7">
    <location>
        <begin position="1074"/>
        <end position="1170"/>
    </location>
</feature>
<evidence type="ECO:0000256" key="7">
    <source>
        <dbReference type="SAM" id="MobiDB-lite"/>
    </source>
</evidence>
<evidence type="ECO:0000256" key="1">
    <source>
        <dbReference type="ARBA" id="ARBA00004479"/>
    </source>
</evidence>
<evidence type="ECO:0000313" key="12">
    <source>
        <dbReference type="Proteomes" id="UP001652660"/>
    </source>
</evidence>
<keyword evidence="6 8" id="KW-0472">Membrane</keyword>
<dbReference type="PANTHER" id="PTHR22050:SF0">
    <property type="entry name" value="TRANSMEMBRANE PROTEIN 131 HOMOLOG"/>
    <property type="match status" value="1"/>
</dbReference>
<keyword evidence="12" id="KW-1185">Reference proteome</keyword>
<comment type="similarity">
    <text evidence="2">Belongs to the TMEM131 family.</text>
</comment>
<evidence type="ECO:0000256" key="5">
    <source>
        <dbReference type="ARBA" id="ARBA00022989"/>
    </source>
</evidence>
<proteinExistence type="inferred from homology"/>
<evidence type="ECO:0000256" key="8">
    <source>
        <dbReference type="SAM" id="Phobius"/>
    </source>
</evidence>
<evidence type="ECO:0000313" key="13">
    <source>
        <dbReference type="RefSeq" id="XP_071913320.1"/>
    </source>
</evidence>
<keyword evidence="4" id="KW-0732">Signal</keyword>
<dbReference type="InterPro" id="IPR039877">
    <property type="entry name" value="TMEM131-like"/>
</dbReference>
<dbReference type="PANTHER" id="PTHR22050">
    <property type="entry name" value="RW1 PROTEIN HOMOLOG"/>
    <property type="match status" value="1"/>
</dbReference>
<organism evidence="12 13">
    <name type="scientific">Coffea arabica</name>
    <name type="common">Arabian coffee</name>
    <dbReference type="NCBI Taxonomy" id="13443"/>
    <lineage>
        <taxon>Eukaryota</taxon>
        <taxon>Viridiplantae</taxon>
        <taxon>Streptophyta</taxon>
        <taxon>Embryophyta</taxon>
        <taxon>Tracheophyta</taxon>
        <taxon>Spermatophyta</taxon>
        <taxon>Magnoliopsida</taxon>
        <taxon>eudicotyledons</taxon>
        <taxon>Gunneridae</taxon>
        <taxon>Pentapetalae</taxon>
        <taxon>asterids</taxon>
        <taxon>lamiids</taxon>
        <taxon>Gentianales</taxon>
        <taxon>Rubiaceae</taxon>
        <taxon>Ixoroideae</taxon>
        <taxon>Gardenieae complex</taxon>
        <taxon>Bertiereae - Coffeeae clade</taxon>
        <taxon>Coffeeae</taxon>
        <taxon>Coffea</taxon>
    </lineage>
</organism>
<feature type="domain" description="TMEM131L fifth Ig-like" evidence="11">
    <location>
        <begin position="858"/>
        <end position="923"/>
    </location>
</feature>
<dbReference type="InterPro" id="IPR056001">
    <property type="entry name" value="DUF7579"/>
</dbReference>
<feature type="domain" description="Transmembrane protein 131-like N-terminal" evidence="9">
    <location>
        <begin position="235"/>
        <end position="318"/>
    </location>
</feature>
<feature type="compositionally biased region" description="Basic residues" evidence="7">
    <location>
        <begin position="1111"/>
        <end position="1120"/>
    </location>
</feature>
<keyword evidence="5 8" id="KW-1133">Transmembrane helix</keyword>
<dbReference type="Proteomes" id="UP001652660">
    <property type="component" value="Chromosome 7c"/>
</dbReference>
<name>A0ABM4V1A1_COFAR</name>
<dbReference type="RefSeq" id="XP_071913320.1">
    <property type="nucleotide sequence ID" value="XM_072057219.1"/>
</dbReference>
<evidence type="ECO:0000259" key="11">
    <source>
        <dbReference type="Pfam" id="PF24501"/>
    </source>
</evidence>